<comment type="subcellular location">
    <subcellularLocation>
        <location evidence="2">Cell membrane</location>
    </subcellularLocation>
    <subcellularLocation>
        <location evidence="1">Membrane</location>
        <topology evidence="1">Single-pass membrane protein</topology>
    </subcellularLocation>
</comment>
<evidence type="ECO:0000256" key="5">
    <source>
        <dbReference type="ARBA" id="ARBA00022989"/>
    </source>
</evidence>
<dbReference type="InterPro" id="IPR041916">
    <property type="entry name" value="Anti_sigma_zinc_sf"/>
</dbReference>
<evidence type="ECO:0000256" key="7">
    <source>
        <dbReference type="ARBA" id="ARBA00029829"/>
    </source>
</evidence>
<evidence type="ECO:0000259" key="11">
    <source>
        <dbReference type="Pfam" id="PF10099"/>
    </source>
</evidence>
<feature type="transmembrane region" description="Helical" evidence="10">
    <location>
        <begin position="110"/>
        <end position="130"/>
    </location>
</feature>
<dbReference type="InterPro" id="IPR018764">
    <property type="entry name" value="RskA_C"/>
</dbReference>
<proteinExistence type="predicted"/>
<dbReference type="EMBL" id="CP001824">
    <property type="protein sequence ID" value="ACZ40744.1"/>
    <property type="molecule type" value="Genomic_DNA"/>
</dbReference>
<evidence type="ECO:0000256" key="10">
    <source>
        <dbReference type="SAM" id="Phobius"/>
    </source>
</evidence>
<dbReference type="GO" id="GO:0006417">
    <property type="term" value="P:regulation of translation"/>
    <property type="evidence" value="ECO:0007669"/>
    <property type="project" value="TreeGrafter"/>
</dbReference>
<dbReference type="RefSeq" id="WP_012873779.1">
    <property type="nucleotide sequence ID" value="NC_013524.1"/>
</dbReference>
<dbReference type="PANTHER" id="PTHR37461:SF1">
    <property type="entry name" value="ANTI-SIGMA-K FACTOR RSKA"/>
    <property type="match status" value="1"/>
</dbReference>
<organism evidence="13 14">
    <name type="scientific">Sphaerobacter thermophilus (strain ATCC 49802 / DSM 20745 / KCCM 41009 / NCIMB 13125 / S 6022)</name>
    <dbReference type="NCBI Taxonomy" id="479434"/>
    <lineage>
        <taxon>Bacteria</taxon>
        <taxon>Pseudomonadati</taxon>
        <taxon>Thermomicrobiota</taxon>
        <taxon>Thermomicrobia</taxon>
        <taxon>Sphaerobacterales</taxon>
        <taxon>Sphaerobacterineae</taxon>
        <taxon>Sphaerobacteraceae</taxon>
        <taxon>Sphaerobacter</taxon>
    </lineage>
</organism>
<keyword evidence="5 10" id="KW-1133">Transmembrane helix</keyword>
<dbReference type="InParanoid" id="D1CAA1"/>
<dbReference type="GO" id="GO:0005886">
    <property type="term" value="C:plasma membrane"/>
    <property type="evidence" value="ECO:0007669"/>
    <property type="project" value="UniProtKB-SubCell"/>
</dbReference>
<dbReference type="GO" id="GO:0016989">
    <property type="term" value="F:sigma factor antagonist activity"/>
    <property type="evidence" value="ECO:0007669"/>
    <property type="project" value="TreeGrafter"/>
</dbReference>
<reference evidence="14" key="1">
    <citation type="submission" date="2009-11" db="EMBL/GenBank/DDBJ databases">
        <title>The complete chromosome 2 of Sphaerobacter thermophilus DSM 20745.</title>
        <authorList>
            <person name="Lucas S."/>
            <person name="Copeland A."/>
            <person name="Lapidus A."/>
            <person name="Glavina del Rio T."/>
            <person name="Dalin E."/>
            <person name="Tice H."/>
            <person name="Bruce D."/>
            <person name="Goodwin L."/>
            <person name="Pitluck S."/>
            <person name="Kyrpides N."/>
            <person name="Mavromatis K."/>
            <person name="Ivanova N."/>
            <person name="Mikhailova N."/>
            <person name="LaButti K.M."/>
            <person name="Clum A."/>
            <person name="Sun H.I."/>
            <person name="Brettin T."/>
            <person name="Detter J.C."/>
            <person name="Han C."/>
            <person name="Larimer F."/>
            <person name="Land M."/>
            <person name="Hauser L."/>
            <person name="Markowitz V."/>
            <person name="Cheng J.F."/>
            <person name="Hugenholtz P."/>
            <person name="Woyke T."/>
            <person name="Wu D."/>
            <person name="Steenblock K."/>
            <person name="Schneider S."/>
            <person name="Pukall R."/>
            <person name="Goeker M."/>
            <person name="Klenk H.P."/>
            <person name="Eisen J.A."/>
        </authorList>
    </citation>
    <scope>NUCLEOTIDE SEQUENCE [LARGE SCALE GENOMIC DNA]</scope>
    <source>
        <strain evidence="14">ATCC 49802 / DSM 20745 / S 6022</strain>
    </source>
</reference>
<evidence type="ECO:0000259" key="12">
    <source>
        <dbReference type="Pfam" id="PF13490"/>
    </source>
</evidence>
<evidence type="ECO:0000256" key="9">
    <source>
        <dbReference type="SAM" id="MobiDB-lite"/>
    </source>
</evidence>
<dbReference type="Gene3D" id="1.10.10.1320">
    <property type="entry name" value="Anti-sigma factor, zinc-finger domain"/>
    <property type="match status" value="1"/>
</dbReference>
<gene>
    <name evidence="13" type="ordered locus">Sthe_3344</name>
</gene>
<dbReference type="OrthoDB" id="162190at2"/>
<feature type="domain" description="Putative zinc-finger" evidence="12">
    <location>
        <begin position="10"/>
        <end position="42"/>
    </location>
</feature>
<dbReference type="AlphaFoldDB" id="D1CAA1"/>
<keyword evidence="4 10" id="KW-0812">Transmembrane</keyword>
<evidence type="ECO:0000256" key="6">
    <source>
        <dbReference type="ARBA" id="ARBA00023136"/>
    </source>
</evidence>
<feature type="region of interest" description="Disordered" evidence="9">
    <location>
        <begin position="78"/>
        <end position="99"/>
    </location>
</feature>
<dbReference type="Pfam" id="PF10099">
    <property type="entry name" value="RskA_C"/>
    <property type="match status" value="1"/>
</dbReference>
<keyword evidence="3" id="KW-1003">Cell membrane</keyword>
<dbReference type="STRING" id="479434.Sthe_3344"/>
<dbReference type="eggNOG" id="COG5662">
    <property type="taxonomic scope" value="Bacteria"/>
</dbReference>
<protein>
    <recommendedName>
        <fullName evidence="8">Regulator of SigK</fullName>
    </recommendedName>
    <alternativeName>
        <fullName evidence="7">Sigma-K anti-sigma factor RskA</fullName>
    </alternativeName>
</protein>
<dbReference type="InterPro" id="IPR027383">
    <property type="entry name" value="Znf_put"/>
</dbReference>
<feature type="region of interest" description="Disordered" evidence="9">
    <location>
        <begin position="241"/>
        <end position="265"/>
    </location>
</feature>
<reference evidence="13 14" key="2">
    <citation type="journal article" date="2010" name="Stand. Genomic Sci.">
        <title>Complete genome sequence of Desulfohalobium retbaense type strain (HR(100)).</title>
        <authorList>
            <person name="Spring S."/>
            <person name="Nolan M."/>
            <person name="Lapidus A."/>
            <person name="Glavina Del Rio T."/>
            <person name="Copeland A."/>
            <person name="Tice H."/>
            <person name="Cheng J.F."/>
            <person name="Lucas S."/>
            <person name="Land M."/>
            <person name="Chen F."/>
            <person name="Bruce D."/>
            <person name="Goodwin L."/>
            <person name="Pitluck S."/>
            <person name="Ivanova N."/>
            <person name="Mavromatis K."/>
            <person name="Mikhailova N."/>
            <person name="Pati A."/>
            <person name="Chen A."/>
            <person name="Palaniappan K."/>
            <person name="Hauser L."/>
            <person name="Chang Y.J."/>
            <person name="Jeffries C.D."/>
            <person name="Munk C."/>
            <person name="Kiss H."/>
            <person name="Chain P."/>
            <person name="Han C."/>
            <person name="Brettin T."/>
            <person name="Detter J.C."/>
            <person name="Schuler E."/>
            <person name="Goker M."/>
            <person name="Rohde M."/>
            <person name="Bristow J."/>
            <person name="Eisen J.A."/>
            <person name="Markowitz V."/>
            <person name="Hugenholtz P."/>
            <person name="Kyrpides N.C."/>
            <person name="Klenk H.P."/>
        </authorList>
    </citation>
    <scope>NUCLEOTIDE SEQUENCE [LARGE SCALE GENOMIC DNA]</scope>
    <source>
        <strain evidence="14">ATCC 49802 / DSM 20745 / S 6022</strain>
    </source>
</reference>
<evidence type="ECO:0000256" key="3">
    <source>
        <dbReference type="ARBA" id="ARBA00022475"/>
    </source>
</evidence>
<name>D1CAA1_SPHTD</name>
<dbReference type="InterPro" id="IPR051474">
    <property type="entry name" value="Anti-sigma-K/W_factor"/>
</dbReference>
<dbReference type="PANTHER" id="PTHR37461">
    <property type="entry name" value="ANTI-SIGMA-K FACTOR RSKA"/>
    <property type="match status" value="1"/>
</dbReference>
<evidence type="ECO:0000256" key="2">
    <source>
        <dbReference type="ARBA" id="ARBA00004236"/>
    </source>
</evidence>
<feature type="domain" description="Anti-sigma K factor RskA C-terminal" evidence="11">
    <location>
        <begin position="111"/>
        <end position="257"/>
    </location>
</feature>
<evidence type="ECO:0000256" key="8">
    <source>
        <dbReference type="ARBA" id="ARBA00030803"/>
    </source>
</evidence>
<accession>D1CAA1</accession>
<evidence type="ECO:0000256" key="4">
    <source>
        <dbReference type="ARBA" id="ARBA00022692"/>
    </source>
</evidence>
<evidence type="ECO:0000256" key="1">
    <source>
        <dbReference type="ARBA" id="ARBA00004167"/>
    </source>
</evidence>
<dbReference type="Proteomes" id="UP000002027">
    <property type="component" value="Chromosome 2"/>
</dbReference>
<dbReference type="Pfam" id="PF13490">
    <property type="entry name" value="zf-HC2"/>
    <property type="match status" value="1"/>
</dbReference>
<keyword evidence="6 10" id="KW-0472">Membrane</keyword>
<dbReference type="KEGG" id="sti:Sthe_3344"/>
<sequence>MDRRALSHDEVADDLPAYLLGALDDEGCEAVAAHLATCPVCQRERARLEATIGALATLAPVADPPTDLRDRLLARLDADADGSPPTPQDPPAAATPAPVSRLDTPRWMRFALAAAAVLIVGLGIALALIARDLAHVRSDLAELREEQQMAAAALTGAARAIPLVSEGATHAYGTLYVSEDDHEALLVVTEIPPTPDGRVYQVWLREGEARTSAGVFTVDDSGRAVLRLQAPRPIADYQAMGITEEPGPTGSPGPTSPPLATCSLS</sequence>
<evidence type="ECO:0000313" key="14">
    <source>
        <dbReference type="Proteomes" id="UP000002027"/>
    </source>
</evidence>
<evidence type="ECO:0000313" key="13">
    <source>
        <dbReference type="EMBL" id="ACZ40744.1"/>
    </source>
</evidence>
<keyword evidence="14" id="KW-1185">Reference proteome</keyword>
<dbReference type="HOGENOM" id="CLU_075802_1_0_0"/>